<evidence type="ECO:0000313" key="3">
    <source>
        <dbReference type="Proteomes" id="UP001153269"/>
    </source>
</evidence>
<dbReference type="AlphaFoldDB" id="A0A9N7VI66"/>
<evidence type="ECO:0000256" key="1">
    <source>
        <dbReference type="SAM" id="MobiDB-lite"/>
    </source>
</evidence>
<accession>A0A9N7VI66</accession>
<gene>
    <name evidence="2" type="ORF">PLEPLA_LOCUS36521</name>
</gene>
<feature type="compositionally biased region" description="Basic and acidic residues" evidence="1">
    <location>
        <begin position="96"/>
        <end position="107"/>
    </location>
</feature>
<feature type="region of interest" description="Disordered" evidence="1">
    <location>
        <begin position="87"/>
        <end position="107"/>
    </location>
</feature>
<protein>
    <submittedName>
        <fullName evidence="2">Uncharacterized protein</fullName>
    </submittedName>
</protein>
<dbReference type="EMBL" id="CADEAL010003992">
    <property type="protein sequence ID" value="CAB1448871.1"/>
    <property type="molecule type" value="Genomic_DNA"/>
</dbReference>
<reference evidence="2" key="1">
    <citation type="submission" date="2020-03" db="EMBL/GenBank/DDBJ databases">
        <authorList>
            <person name="Weist P."/>
        </authorList>
    </citation>
    <scope>NUCLEOTIDE SEQUENCE</scope>
</reference>
<keyword evidence="3" id="KW-1185">Reference proteome</keyword>
<organism evidence="2 3">
    <name type="scientific">Pleuronectes platessa</name>
    <name type="common">European plaice</name>
    <dbReference type="NCBI Taxonomy" id="8262"/>
    <lineage>
        <taxon>Eukaryota</taxon>
        <taxon>Metazoa</taxon>
        <taxon>Chordata</taxon>
        <taxon>Craniata</taxon>
        <taxon>Vertebrata</taxon>
        <taxon>Euteleostomi</taxon>
        <taxon>Actinopterygii</taxon>
        <taxon>Neopterygii</taxon>
        <taxon>Teleostei</taxon>
        <taxon>Neoteleostei</taxon>
        <taxon>Acanthomorphata</taxon>
        <taxon>Carangaria</taxon>
        <taxon>Pleuronectiformes</taxon>
        <taxon>Pleuronectoidei</taxon>
        <taxon>Pleuronectidae</taxon>
        <taxon>Pleuronectes</taxon>
    </lineage>
</organism>
<dbReference type="Proteomes" id="UP001153269">
    <property type="component" value="Unassembled WGS sequence"/>
</dbReference>
<evidence type="ECO:0000313" key="2">
    <source>
        <dbReference type="EMBL" id="CAB1448871.1"/>
    </source>
</evidence>
<sequence length="107" mass="11585">MIISSSCSVAELETLISTRASDQSQRSSADGPRFGTSELLLLRLLQDTGGCHLTEIQCAGSPSAALQHQTPRATHSWTLGQHIPGLAPEIKQNVSSREEDKFSSREH</sequence>
<proteinExistence type="predicted"/>
<comment type="caution">
    <text evidence="2">The sequence shown here is derived from an EMBL/GenBank/DDBJ whole genome shotgun (WGS) entry which is preliminary data.</text>
</comment>
<name>A0A9N7VI66_PLEPL</name>